<dbReference type="GO" id="GO:0005783">
    <property type="term" value="C:endoplasmic reticulum"/>
    <property type="evidence" value="ECO:0007669"/>
    <property type="project" value="UniProtKB-SubCell"/>
</dbReference>
<evidence type="ECO:0000313" key="10">
    <source>
        <dbReference type="EMBL" id="KAL3285587.1"/>
    </source>
</evidence>
<dbReference type="InterPro" id="IPR030225">
    <property type="entry name" value="SCAP"/>
</dbReference>
<evidence type="ECO:0000313" key="11">
    <source>
        <dbReference type="Proteomes" id="UP001516400"/>
    </source>
</evidence>
<dbReference type="InterPro" id="IPR000731">
    <property type="entry name" value="SSD"/>
</dbReference>
<name>A0ABD2P4K7_9CUCU</name>
<evidence type="ECO:0000256" key="6">
    <source>
        <dbReference type="ARBA" id="ARBA00023034"/>
    </source>
</evidence>
<keyword evidence="6" id="KW-0333">Golgi apparatus</keyword>
<keyword evidence="4" id="KW-0677">Repeat</keyword>
<reference evidence="10 11" key="1">
    <citation type="journal article" date="2021" name="BMC Biol.">
        <title>Horizontally acquired antibacterial genes associated with adaptive radiation of ladybird beetles.</title>
        <authorList>
            <person name="Li H.S."/>
            <person name="Tang X.F."/>
            <person name="Huang Y.H."/>
            <person name="Xu Z.Y."/>
            <person name="Chen M.L."/>
            <person name="Du X.Y."/>
            <person name="Qiu B.Y."/>
            <person name="Chen P.T."/>
            <person name="Zhang W."/>
            <person name="Slipinski A."/>
            <person name="Escalona H.E."/>
            <person name="Waterhouse R.M."/>
            <person name="Zwick A."/>
            <person name="Pang H."/>
        </authorList>
    </citation>
    <scope>NUCLEOTIDE SEQUENCE [LARGE SCALE GENOMIC DNA]</scope>
    <source>
        <strain evidence="10">SYSU2018</strain>
    </source>
</reference>
<keyword evidence="8" id="KW-1133">Transmembrane helix</keyword>
<keyword evidence="11" id="KW-1185">Reference proteome</keyword>
<evidence type="ECO:0000256" key="7">
    <source>
        <dbReference type="ARBA" id="ARBA00023136"/>
    </source>
</evidence>
<evidence type="ECO:0000256" key="8">
    <source>
        <dbReference type="SAM" id="Phobius"/>
    </source>
</evidence>
<evidence type="ECO:0000259" key="9">
    <source>
        <dbReference type="PROSITE" id="PS50156"/>
    </source>
</evidence>
<dbReference type="Pfam" id="PF12349">
    <property type="entry name" value="Sterol-sensing"/>
    <property type="match status" value="1"/>
</dbReference>
<gene>
    <name evidence="10" type="ORF">HHI36_000117</name>
</gene>
<dbReference type="PANTHER" id="PTHR46378">
    <property type="entry name" value="STEROL REGULATORY ELEMENT-BINDING PROTEIN CLEAVAGE-ACTIVATING PROTEIN"/>
    <property type="match status" value="1"/>
</dbReference>
<comment type="subcellular location">
    <subcellularLocation>
        <location evidence="1">Endoplasmic reticulum</location>
    </subcellularLocation>
    <subcellularLocation>
        <location evidence="2">Golgi apparatus membrane</location>
    </subcellularLocation>
</comment>
<protein>
    <recommendedName>
        <fullName evidence="9">SSD domain-containing protein</fullName>
    </recommendedName>
</protein>
<dbReference type="PROSITE" id="PS50156">
    <property type="entry name" value="SSD"/>
    <property type="match status" value="1"/>
</dbReference>
<dbReference type="Proteomes" id="UP001516400">
    <property type="component" value="Unassembled WGS sequence"/>
</dbReference>
<evidence type="ECO:0000256" key="1">
    <source>
        <dbReference type="ARBA" id="ARBA00004240"/>
    </source>
</evidence>
<dbReference type="AlphaFoldDB" id="A0ABD2P4K7"/>
<organism evidence="10 11">
    <name type="scientific">Cryptolaemus montrouzieri</name>
    <dbReference type="NCBI Taxonomy" id="559131"/>
    <lineage>
        <taxon>Eukaryota</taxon>
        <taxon>Metazoa</taxon>
        <taxon>Ecdysozoa</taxon>
        <taxon>Arthropoda</taxon>
        <taxon>Hexapoda</taxon>
        <taxon>Insecta</taxon>
        <taxon>Pterygota</taxon>
        <taxon>Neoptera</taxon>
        <taxon>Endopterygota</taxon>
        <taxon>Coleoptera</taxon>
        <taxon>Polyphaga</taxon>
        <taxon>Cucujiformia</taxon>
        <taxon>Coccinelloidea</taxon>
        <taxon>Coccinellidae</taxon>
        <taxon>Scymninae</taxon>
        <taxon>Scymnini</taxon>
        <taxon>Cryptolaemus</taxon>
    </lineage>
</organism>
<feature type="transmembrane region" description="Helical" evidence="8">
    <location>
        <begin position="46"/>
        <end position="66"/>
    </location>
</feature>
<dbReference type="PANTHER" id="PTHR46378:SF1">
    <property type="entry name" value="STEROL REGULATORY ELEMENT-BINDING PROTEIN CLEAVAGE-ACTIVATING PROTEIN"/>
    <property type="match status" value="1"/>
</dbReference>
<accession>A0ABD2P4K7</accession>
<dbReference type="InterPro" id="IPR053958">
    <property type="entry name" value="HMGCR/SNAP/NPC1-like_SSD"/>
</dbReference>
<keyword evidence="5" id="KW-0256">Endoplasmic reticulum</keyword>
<sequence length="327" mass="36967">MDSASKCGKLLNNKEEAHVESKNVIEIKMTNSKLFKKYGELCATHPWEVIVAVLTLTTIFLTVDYHQPSISSKAPKHCPGCYEEQVNAADVIVMTIIRCLAILYTYHQFRNLQKLGSKYILGFAGLFTVFSSFVFTSTVMNFLYIEFADLKDALFFFLLLIDLSKAAKLAQFALTASTQEEISEQIARGMSILGPSITLDTVVETLVIGVGTLSGVPRLERVSYFACFSVVVNYVIFMTFYPSFLSLILELTRVTNVYGEKRFIISRMLMEEKDKSNPAVQRVKLIMSIGLLLVHILSRWSFLEKTPKLITIKLRIVVKLLLFTHLL</sequence>
<feature type="transmembrane region" description="Helical" evidence="8">
    <location>
        <begin position="119"/>
        <end position="136"/>
    </location>
</feature>
<feature type="transmembrane region" description="Helical" evidence="8">
    <location>
        <begin position="222"/>
        <end position="241"/>
    </location>
</feature>
<feature type="domain" description="SSD" evidence="9">
    <location>
        <begin position="90"/>
        <end position="247"/>
    </location>
</feature>
<feature type="transmembrane region" description="Helical" evidence="8">
    <location>
        <begin position="285"/>
        <end position="303"/>
    </location>
</feature>
<evidence type="ECO:0000256" key="2">
    <source>
        <dbReference type="ARBA" id="ARBA00004394"/>
    </source>
</evidence>
<evidence type="ECO:0000256" key="4">
    <source>
        <dbReference type="ARBA" id="ARBA00022737"/>
    </source>
</evidence>
<proteinExistence type="predicted"/>
<evidence type="ECO:0000256" key="3">
    <source>
        <dbReference type="ARBA" id="ARBA00022574"/>
    </source>
</evidence>
<keyword evidence="3" id="KW-0853">WD repeat</keyword>
<keyword evidence="7 8" id="KW-0472">Membrane</keyword>
<dbReference type="GO" id="GO:0000139">
    <property type="term" value="C:Golgi membrane"/>
    <property type="evidence" value="ECO:0007669"/>
    <property type="project" value="UniProtKB-SubCell"/>
</dbReference>
<dbReference type="EMBL" id="JABFTP020000185">
    <property type="protein sequence ID" value="KAL3285587.1"/>
    <property type="molecule type" value="Genomic_DNA"/>
</dbReference>
<keyword evidence="8" id="KW-0812">Transmembrane</keyword>
<comment type="caution">
    <text evidence="10">The sequence shown here is derived from an EMBL/GenBank/DDBJ whole genome shotgun (WGS) entry which is preliminary data.</text>
</comment>
<evidence type="ECO:0000256" key="5">
    <source>
        <dbReference type="ARBA" id="ARBA00022824"/>
    </source>
</evidence>